<keyword evidence="1" id="KW-1133">Transmembrane helix</keyword>
<organism evidence="2 3">
    <name type="scientific">Hypsibius exemplaris</name>
    <name type="common">Freshwater tardigrade</name>
    <dbReference type="NCBI Taxonomy" id="2072580"/>
    <lineage>
        <taxon>Eukaryota</taxon>
        <taxon>Metazoa</taxon>
        <taxon>Ecdysozoa</taxon>
        <taxon>Tardigrada</taxon>
        <taxon>Eutardigrada</taxon>
        <taxon>Parachela</taxon>
        <taxon>Hypsibioidea</taxon>
        <taxon>Hypsibiidae</taxon>
        <taxon>Hypsibius</taxon>
    </lineage>
</organism>
<evidence type="ECO:0000256" key="1">
    <source>
        <dbReference type="SAM" id="Phobius"/>
    </source>
</evidence>
<evidence type="ECO:0000313" key="3">
    <source>
        <dbReference type="Proteomes" id="UP000192578"/>
    </source>
</evidence>
<dbReference type="AlphaFoldDB" id="A0A9X6NSM1"/>
<sequence>MNHDQVLEGFLMTCSFDYLDRGSGSRAYILAMCVGVYVLPLLLIGFAYASISWKVRASRRFLNEMFRSRSSHSIARSAVVCHNGALLRRYCPELRVHQNGQDHIHDGGVLDRRVDSVHGGRVDGTRGVDLAADTVGRAAAGDLRQERCLLQSYRYEESFLFQATLFFVTYS</sequence>
<reference evidence="3" key="1">
    <citation type="submission" date="2017-01" db="EMBL/GenBank/DDBJ databases">
        <title>Comparative genomics of anhydrobiosis in the tardigrade Hypsibius dujardini.</title>
        <authorList>
            <person name="Yoshida Y."/>
            <person name="Koutsovoulos G."/>
            <person name="Laetsch D."/>
            <person name="Stevens L."/>
            <person name="Kumar S."/>
            <person name="Horikawa D."/>
            <person name="Ishino K."/>
            <person name="Komine S."/>
            <person name="Tomita M."/>
            <person name="Blaxter M."/>
            <person name="Arakawa K."/>
        </authorList>
    </citation>
    <scope>NUCLEOTIDE SEQUENCE [LARGE SCALE GENOMIC DNA]</scope>
    <source>
        <strain evidence="3">Z151</strain>
    </source>
</reference>
<feature type="transmembrane region" description="Helical" evidence="1">
    <location>
        <begin position="27"/>
        <end position="51"/>
    </location>
</feature>
<evidence type="ECO:0000313" key="2">
    <source>
        <dbReference type="EMBL" id="OWA55299.1"/>
    </source>
</evidence>
<dbReference type="Proteomes" id="UP000192578">
    <property type="component" value="Unassembled WGS sequence"/>
</dbReference>
<evidence type="ECO:0008006" key="4">
    <source>
        <dbReference type="Google" id="ProtNLM"/>
    </source>
</evidence>
<dbReference type="EMBL" id="MTYJ01000640">
    <property type="protein sequence ID" value="OWA55299.1"/>
    <property type="molecule type" value="Genomic_DNA"/>
</dbReference>
<keyword evidence="1" id="KW-0472">Membrane</keyword>
<accession>A0A9X6NSM1</accession>
<proteinExistence type="predicted"/>
<keyword evidence="3" id="KW-1185">Reference proteome</keyword>
<dbReference type="SUPFAM" id="SSF81321">
    <property type="entry name" value="Family A G protein-coupled receptor-like"/>
    <property type="match status" value="1"/>
</dbReference>
<comment type="caution">
    <text evidence="2">The sequence shown here is derived from an EMBL/GenBank/DDBJ whole genome shotgun (WGS) entry which is preliminary data.</text>
</comment>
<dbReference type="Gene3D" id="1.20.1070.10">
    <property type="entry name" value="Rhodopsin 7-helix transmembrane proteins"/>
    <property type="match status" value="1"/>
</dbReference>
<keyword evidence="1" id="KW-0812">Transmembrane</keyword>
<gene>
    <name evidence="2" type="ORF">BV898_19682</name>
</gene>
<name>A0A9X6NSM1_HYPEX</name>
<protein>
    <recommendedName>
        <fullName evidence="4">G-protein coupled receptors family 1 profile domain-containing protein</fullName>
    </recommendedName>
</protein>
<dbReference type="OrthoDB" id="9996086at2759"/>